<comment type="caution">
    <text evidence="1">The sequence shown here is derived from an EMBL/GenBank/DDBJ whole genome shotgun (WGS) entry which is preliminary data.</text>
</comment>
<organism evidence="1 2">
    <name type="scientific">Nocardia jiangsuensis</name>
    <dbReference type="NCBI Taxonomy" id="1691563"/>
    <lineage>
        <taxon>Bacteria</taxon>
        <taxon>Bacillati</taxon>
        <taxon>Actinomycetota</taxon>
        <taxon>Actinomycetes</taxon>
        <taxon>Mycobacteriales</taxon>
        <taxon>Nocardiaceae</taxon>
        <taxon>Nocardia</taxon>
    </lineage>
</organism>
<sequence>MEFTHTGWIAHFTGTETMMGRSWEVDGWDAITGTAMVVDAQQGARRPVTDYPDFSHLERTRRVVTSLPGGGWHACERARTSHDPDSPIEPVLAWLVTSRGELTPVTMDAEGEIGADGTMNRFFPPGTEHR</sequence>
<dbReference type="EMBL" id="JBHSAX010000034">
    <property type="protein sequence ID" value="MFC3966523.1"/>
    <property type="molecule type" value="Genomic_DNA"/>
</dbReference>
<protein>
    <submittedName>
        <fullName evidence="1">Uncharacterized protein</fullName>
    </submittedName>
</protein>
<evidence type="ECO:0000313" key="2">
    <source>
        <dbReference type="Proteomes" id="UP001595696"/>
    </source>
</evidence>
<gene>
    <name evidence="1" type="ORF">ACFO0B_31450</name>
</gene>
<name>A0ABV8E243_9NOCA</name>
<dbReference type="RefSeq" id="WP_378617381.1">
    <property type="nucleotide sequence ID" value="NZ_JBHSAX010000034.1"/>
</dbReference>
<reference evidence="2" key="1">
    <citation type="journal article" date="2019" name="Int. J. Syst. Evol. Microbiol.">
        <title>The Global Catalogue of Microorganisms (GCM) 10K type strain sequencing project: providing services to taxonomists for standard genome sequencing and annotation.</title>
        <authorList>
            <consortium name="The Broad Institute Genomics Platform"/>
            <consortium name="The Broad Institute Genome Sequencing Center for Infectious Disease"/>
            <person name="Wu L."/>
            <person name="Ma J."/>
        </authorList>
    </citation>
    <scope>NUCLEOTIDE SEQUENCE [LARGE SCALE GENOMIC DNA]</scope>
    <source>
        <strain evidence="2">CGMCC 4.7330</strain>
    </source>
</reference>
<keyword evidence="2" id="KW-1185">Reference proteome</keyword>
<evidence type="ECO:0000313" key="1">
    <source>
        <dbReference type="EMBL" id="MFC3966523.1"/>
    </source>
</evidence>
<proteinExistence type="predicted"/>
<dbReference type="Proteomes" id="UP001595696">
    <property type="component" value="Unassembled WGS sequence"/>
</dbReference>
<accession>A0ABV8E243</accession>